<dbReference type="EMBL" id="DSUH01000223">
    <property type="protein sequence ID" value="HGU33082.1"/>
    <property type="molecule type" value="Genomic_DNA"/>
</dbReference>
<reference evidence="7" key="1">
    <citation type="journal article" date="2020" name="mSystems">
        <title>Genome- and Community-Level Interaction Insights into Carbon Utilization and Element Cycling Functions of Hydrothermarchaeota in Hydrothermal Sediment.</title>
        <authorList>
            <person name="Zhou Z."/>
            <person name="Liu Y."/>
            <person name="Xu W."/>
            <person name="Pan J."/>
            <person name="Luo Z.H."/>
            <person name="Li M."/>
        </authorList>
    </citation>
    <scope>NUCLEOTIDE SEQUENCE [LARGE SCALE GENOMIC DNA]</scope>
    <source>
        <strain evidence="7">SpSt-477</strain>
    </source>
</reference>
<keyword evidence="5" id="KW-0949">S-adenosyl-L-methionine</keyword>
<dbReference type="PIRSF" id="PIRSF000410">
    <property type="entry name" value="CheR"/>
    <property type="match status" value="1"/>
</dbReference>
<dbReference type="PANTHER" id="PTHR24422:SF19">
    <property type="entry name" value="CHEMOTAXIS PROTEIN METHYLTRANSFERASE"/>
    <property type="match status" value="1"/>
</dbReference>
<comment type="caution">
    <text evidence="7">The sequence shown here is derived from an EMBL/GenBank/DDBJ whole genome shotgun (WGS) entry which is preliminary data.</text>
</comment>
<sequence length="285" mass="32900">MEFGDTELTDAQFHRICDIVYRFCGIHLKEGKESLVRSRLMKRLRALGITSFSEYLRLIESPSGQDELRQMIDVMTTNKTGFFRESAHFNFLVEQVLPNLHQSCLRFWSAACSSGEEPYTLAMVLHEHLPNVSSRDVKILATDISRPVLAKAAQGWYTEKQVEDVPASYLQKYFSVSRSPDGRMYQVHPALRSMVRFACLNLLEPWPMKGPFQVIFCRNVMIYFDRQTQERLVNRFHGLIEPGGYLMVGHSEGLSGVQHRFRYVRPAVYQRTSGDEGGRPARRIR</sequence>
<evidence type="ECO:0000256" key="3">
    <source>
        <dbReference type="ARBA" id="ARBA00022603"/>
    </source>
</evidence>
<dbReference type="GO" id="GO:0032259">
    <property type="term" value="P:methylation"/>
    <property type="evidence" value="ECO:0007669"/>
    <property type="project" value="UniProtKB-KW"/>
</dbReference>
<evidence type="ECO:0000256" key="4">
    <source>
        <dbReference type="ARBA" id="ARBA00022679"/>
    </source>
</evidence>
<dbReference type="InterPro" id="IPR022641">
    <property type="entry name" value="CheR_N"/>
</dbReference>
<name>A0A7C4MMQ4_9BACT</name>
<protein>
    <recommendedName>
        <fullName evidence="2">protein-glutamate O-methyltransferase</fullName>
        <ecNumber evidence="2">2.1.1.80</ecNumber>
    </recommendedName>
</protein>
<dbReference type="SUPFAM" id="SSF47757">
    <property type="entry name" value="Chemotaxis receptor methyltransferase CheR, N-terminal domain"/>
    <property type="match status" value="1"/>
</dbReference>
<dbReference type="InterPro" id="IPR022642">
    <property type="entry name" value="CheR_C"/>
</dbReference>
<evidence type="ECO:0000256" key="2">
    <source>
        <dbReference type="ARBA" id="ARBA00012534"/>
    </source>
</evidence>
<keyword evidence="4" id="KW-0808">Transferase</keyword>
<dbReference type="GO" id="GO:0008983">
    <property type="term" value="F:protein-glutamate O-methyltransferase activity"/>
    <property type="evidence" value="ECO:0007669"/>
    <property type="project" value="UniProtKB-EC"/>
</dbReference>
<dbReference type="InterPro" id="IPR050903">
    <property type="entry name" value="Bact_Chemotaxis_MeTrfase"/>
</dbReference>
<organism evidence="7">
    <name type="scientific">Desulfatirhabdium butyrativorans</name>
    <dbReference type="NCBI Taxonomy" id="340467"/>
    <lineage>
        <taxon>Bacteria</taxon>
        <taxon>Pseudomonadati</taxon>
        <taxon>Thermodesulfobacteriota</taxon>
        <taxon>Desulfobacteria</taxon>
        <taxon>Desulfobacterales</taxon>
        <taxon>Desulfatirhabdiaceae</taxon>
        <taxon>Desulfatirhabdium</taxon>
    </lineage>
</organism>
<dbReference type="EC" id="2.1.1.80" evidence="2"/>
<dbReference type="InterPro" id="IPR036804">
    <property type="entry name" value="CheR_N_sf"/>
</dbReference>
<dbReference type="SUPFAM" id="SSF53335">
    <property type="entry name" value="S-adenosyl-L-methionine-dependent methyltransferases"/>
    <property type="match status" value="1"/>
</dbReference>
<dbReference type="SMART" id="SM00138">
    <property type="entry name" value="MeTrc"/>
    <property type="match status" value="1"/>
</dbReference>
<dbReference type="InterPro" id="IPR026024">
    <property type="entry name" value="Chemotaxis_MeTrfase_CheR"/>
</dbReference>
<dbReference type="Gene3D" id="1.10.155.10">
    <property type="entry name" value="Chemotaxis receptor methyltransferase CheR, N-terminal domain"/>
    <property type="match status" value="1"/>
</dbReference>
<dbReference type="PROSITE" id="PS50123">
    <property type="entry name" value="CHER"/>
    <property type="match status" value="1"/>
</dbReference>
<proteinExistence type="predicted"/>
<evidence type="ECO:0000259" key="6">
    <source>
        <dbReference type="PROSITE" id="PS50123"/>
    </source>
</evidence>
<accession>A0A7C4MMQ4</accession>
<dbReference type="Gene3D" id="3.40.50.150">
    <property type="entry name" value="Vaccinia Virus protein VP39"/>
    <property type="match status" value="1"/>
</dbReference>
<keyword evidence="3" id="KW-0489">Methyltransferase</keyword>
<dbReference type="PRINTS" id="PR00996">
    <property type="entry name" value="CHERMTFRASE"/>
</dbReference>
<dbReference type="PANTHER" id="PTHR24422">
    <property type="entry name" value="CHEMOTAXIS PROTEIN METHYLTRANSFERASE"/>
    <property type="match status" value="1"/>
</dbReference>
<dbReference type="Pfam" id="PF03705">
    <property type="entry name" value="CheR_N"/>
    <property type="match status" value="1"/>
</dbReference>
<evidence type="ECO:0000256" key="1">
    <source>
        <dbReference type="ARBA" id="ARBA00001541"/>
    </source>
</evidence>
<evidence type="ECO:0000313" key="7">
    <source>
        <dbReference type="EMBL" id="HGU33082.1"/>
    </source>
</evidence>
<dbReference type="AlphaFoldDB" id="A0A7C4MMQ4"/>
<feature type="domain" description="CheR-type methyltransferase" evidence="6">
    <location>
        <begin position="1"/>
        <end position="274"/>
    </location>
</feature>
<dbReference type="InterPro" id="IPR000780">
    <property type="entry name" value="CheR_MeTrfase"/>
</dbReference>
<dbReference type="Pfam" id="PF01739">
    <property type="entry name" value="CheR"/>
    <property type="match status" value="1"/>
</dbReference>
<evidence type="ECO:0000256" key="5">
    <source>
        <dbReference type="ARBA" id="ARBA00022691"/>
    </source>
</evidence>
<gene>
    <name evidence="7" type="ORF">ENS29_09530</name>
</gene>
<dbReference type="InterPro" id="IPR029063">
    <property type="entry name" value="SAM-dependent_MTases_sf"/>
</dbReference>
<comment type="catalytic activity">
    <reaction evidence="1">
        <text>L-glutamyl-[protein] + S-adenosyl-L-methionine = [protein]-L-glutamate 5-O-methyl ester + S-adenosyl-L-homocysteine</text>
        <dbReference type="Rhea" id="RHEA:24452"/>
        <dbReference type="Rhea" id="RHEA-COMP:10208"/>
        <dbReference type="Rhea" id="RHEA-COMP:10311"/>
        <dbReference type="ChEBI" id="CHEBI:29973"/>
        <dbReference type="ChEBI" id="CHEBI:57856"/>
        <dbReference type="ChEBI" id="CHEBI:59789"/>
        <dbReference type="ChEBI" id="CHEBI:82795"/>
        <dbReference type="EC" id="2.1.1.80"/>
    </reaction>
</comment>